<dbReference type="Proteomes" id="UP001177744">
    <property type="component" value="Unassembled WGS sequence"/>
</dbReference>
<dbReference type="EMBL" id="JAULJE010000019">
    <property type="protein sequence ID" value="KAK1332136.1"/>
    <property type="molecule type" value="Genomic_DNA"/>
</dbReference>
<organism evidence="1 2">
    <name type="scientific">Cnephaeus nilssonii</name>
    <name type="common">Northern bat</name>
    <name type="synonym">Eptesicus nilssonii</name>
    <dbReference type="NCBI Taxonomy" id="3371016"/>
    <lineage>
        <taxon>Eukaryota</taxon>
        <taxon>Metazoa</taxon>
        <taxon>Chordata</taxon>
        <taxon>Craniata</taxon>
        <taxon>Vertebrata</taxon>
        <taxon>Euteleostomi</taxon>
        <taxon>Mammalia</taxon>
        <taxon>Eutheria</taxon>
        <taxon>Laurasiatheria</taxon>
        <taxon>Chiroptera</taxon>
        <taxon>Yangochiroptera</taxon>
        <taxon>Vespertilionidae</taxon>
        <taxon>Cnephaeus</taxon>
    </lineage>
</organism>
<evidence type="ECO:0000313" key="1">
    <source>
        <dbReference type="EMBL" id="KAK1332136.1"/>
    </source>
</evidence>
<gene>
    <name evidence="1" type="ORF">QTO34_007822</name>
</gene>
<comment type="caution">
    <text evidence="1">The sequence shown here is derived from an EMBL/GenBank/DDBJ whole genome shotgun (WGS) entry which is preliminary data.</text>
</comment>
<protein>
    <submittedName>
        <fullName evidence="1">Uncharacterized protein</fullName>
    </submittedName>
</protein>
<dbReference type="Gene3D" id="2.30.30.140">
    <property type="match status" value="1"/>
</dbReference>
<dbReference type="SUPFAM" id="SSF63748">
    <property type="entry name" value="Tudor/PWWP/MBT"/>
    <property type="match status" value="1"/>
</dbReference>
<evidence type="ECO:0000313" key="2">
    <source>
        <dbReference type="Proteomes" id="UP001177744"/>
    </source>
</evidence>
<proteinExistence type="predicted"/>
<keyword evidence="2" id="KW-1185">Reference proteome</keyword>
<name>A0AA40HK53_CNENI</name>
<sequence>MAESPASPRRNSCKFRLFCSCSAHSFMKSRGKCMALWSEDGQCQEAEVEETDEENGAAAVTFAGCGDADKKEGRQRRTVAANPRPAEEECCVFASPESVTGKVGVGTCGIAGTTQYQGASKYNVSLPCFPPLPNPRHLKSVPPSLRQCLGV</sequence>
<reference evidence="1" key="1">
    <citation type="submission" date="2023-06" db="EMBL/GenBank/DDBJ databases">
        <title>Reference genome for the Northern bat (Eptesicus nilssonii), a most northern bat species.</title>
        <authorList>
            <person name="Laine V.N."/>
            <person name="Pulliainen A.T."/>
            <person name="Lilley T.M."/>
        </authorList>
    </citation>
    <scope>NUCLEOTIDE SEQUENCE</scope>
    <source>
        <strain evidence="1">BLF_Eptnil</strain>
        <tissue evidence="1">Kidney</tissue>
    </source>
</reference>
<accession>A0AA40HK53</accession>
<dbReference type="AlphaFoldDB" id="A0AA40HK53"/>